<evidence type="ECO:0000313" key="3">
    <source>
        <dbReference type="Proteomes" id="UP001056384"/>
    </source>
</evidence>
<evidence type="ECO:0000256" key="1">
    <source>
        <dbReference type="SAM" id="MobiDB-lite"/>
    </source>
</evidence>
<dbReference type="OrthoDB" id="2922289at2759"/>
<organism evidence="2 3">
    <name type="scientific">Septoria linicola</name>
    <dbReference type="NCBI Taxonomy" id="215465"/>
    <lineage>
        <taxon>Eukaryota</taxon>
        <taxon>Fungi</taxon>
        <taxon>Dikarya</taxon>
        <taxon>Ascomycota</taxon>
        <taxon>Pezizomycotina</taxon>
        <taxon>Dothideomycetes</taxon>
        <taxon>Dothideomycetidae</taxon>
        <taxon>Mycosphaerellales</taxon>
        <taxon>Mycosphaerellaceae</taxon>
        <taxon>Septoria</taxon>
    </lineage>
</organism>
<keyword evidence="3" id="KW-1185">Reference proteome</keyword>
<sequence length="191" mass="21736">MAPRKSGRLSTRHWEDTVEAFKKMPRTSADDMMSKATDPTGQGKDKPPCGYRCLLANVSASTATLPTCTDKCEACFSSFRSEDVQRYAMHGYHAALTDERVATKTEYMVEATKNNSQYLRRRLQLYGDTVQKRWSKYPKTKRSAILLKAMPTLYDQRFATTMLMRDIMSDPTQRCSNSARWGRSGKTASCR</sequence>
<proteinExistence type="predicted"/>
<protein>
    <submittedName>
        <fullName evidence="2">Uncharacterized protein</fullName>
    </submittedName>
</protein>
<feature type="region of interest" description="Disordered" evidence="1">
    <location>
        <begin position="22"/>
        <end position="45"/>
    </location>
</feature>
<feature type="region of interest" description="Disordered" evidence="1">
    <location>
        <begin position="172"/>
        <end position="191"/>
    </location>
</feature>
<name>A0A9Q9AX67_9PEZI</name>
<reference evidence="2" key="1">
    <citation type="submission" date="2022-06" db="EMBL/GenBank/DDBJ databases">
        <title>Complete genome sequences of two strains of the flax pathogen Septoria linicola.</title>
        <authorList>
            <person name="Lapalu N."/>
            <person name="Simon A."/>
            <person name="Demenou B."/>
            <person name="Paumier D."/>
            <person name="Guillot M.-P."/>
            <person name="Gout L."/>
            <person name="Valade R."/>
        </authorList>
    </citation>
    <scope>NUCLEOTIDE SEQUENCE</scope>
    <source>
        <strain evidence="2">SE15195</strain>
    </source>
</reference>
<feature type="compositionally biased region" description="Basic and acidic residues" evidence="1">
    <location>
        <begin position="22"/>
        <end position="33"/>
    </location>
</feature>
<accession>A0A9Q9AX67</accession>
<dbReference type="Proteomes" id="UP001056384">
    <property type="component" value="Chromosome 6"/>
</dbReference>
<dbReference type="AlphaFoldDB" id="A0A9Q9AX67"/>
<gene>
    <name evidence="2" type="ORF">Slin15195_G074490</name>
</gene>
<dbReference type="EMBL" id="CP099423">
    <property type="protein sequence ID" value="USW54130.1"/>
    <property type="molecule type" value="Genomic_DNA"/>
</dbReference>
<evidence type="ECO:0000313" key="2">
    <source>
        <dbReference type="EMBL" id="USW54130.1"/>
    </source>
</evidence>